<proteinExistence type="predicted"/>
<feature type="transmembrane region" description="Helical" evidence="1">
    <location>
        <begin position="28"/>
        <end position="44"/>
    </location>
</feature>
<feature type="transmembrane region" description="Helical" evidence="1">
    <location>
        <begin position="304"/>
        <end position="322"/>
    </location>
</feature>
<name>A0ABQ5ULW4_9HYPH</name>
<feature type="transmembrane region" description="Helical" evidence="1">
    <location>
        <begin position="182"/>
        <end position="200"/>
    </location>
</feature>
<dbReference type="PANTHER" id="PTHR23028">
    <property type="entry name" value="ACETYLTRANSFERASE"/>
    <property type="match status" value="1"/>
</dbReference>
<keyword evidence="1" id="KW-0812">Transmembrane</keyword>
<feature type="domain" description="Acyltransferase 3" evidence="2">
    <location>
        <begin position="26"/>
        <end position="358"/>
    </location>
</feature>
<reference evidence="3" key="2">
    <citation type="submission" date="2023-01" db="EMBL/GenBank/DDBJ databases">
        <title>Draft genome sequence of Maritalea porphyrae strain NBRC 107169.</title>
        <authorList>
            <person name="Sun Q."/>
            <person name="Mori K."/>
        </authorList>
    </citation>
    <scope>NUCLEOTIDE SEQUENCE</scope>
    <source>
        <strain evidence="3">NBRC 107169</strain>
    </source>
</reference>
<feature type="transmembrane region" description="Helical" evidence="1">
    <location>
        <begin position="155"/>
        <end position="175"/>
    </location>
</feature>
<organism evidence="3 4">
    <name type="scientific">Maritalea porphyrae</name>
    <dbReference type="NCBI Taxonomy" id="880732"/>
    <lineage>
        <taxon>Bacteria</taxon>
        <taxon>Pseudomonadati</taxon>
        <taxon>Pseudomonadota</taxon>
        <taxon>Alphaproteobacteria</taxon>
        <taxon>Hyphomicrobiales</taxon>
        <taxon>Devosiaceae</taxon>
        <taxon>Maritalea</taxon>
    </lineage>
</organism>
<evidence type="ECO:0000313" key="3">
    <source>
        <dbReference type="EMBL" id="GLQ16107.1"/>
    </source>
</evidence>
<dbReference type="PANTHER" id="PTHR23028:SF53">
    <property type="entry name" value="ACYL_TRANSF_3 DOMAIN-CONTAINING PROTEIN"/>
    <property type="match status" value="1"/>
</dbReference>
<evidence type="ECO:0000256" key="1">
    <source>
        <dbReference type="SAM" id="Phobius"/>
    </source>
</evidence>
<dbReference type="RefSeq" id="WP_284361465.1">
    <property type="nucleotide sequence ID" value="NZ_BSNI01000001.1"/>
</dbReference>
<sequence>MANFAKPIAHKTLNNAEKPQNRDQTLDIFRAAAVLMVVLFHYTTRLPSEVFGAVPYAVVPFEFGWIGVYFFFIISGFCIFFTLEKAKSIGSFLAKRFSRIYPAFLAAAVLLFALDQVFGLPLLPEFSYRETAPSIVDLVGNLVLLGGIFEWVNGSFWSITVEVQFYVMIAIMALVFKQGEKLARLFSYAALALGTAWLLVELASSDIATMGKLATMLQKTLIAPFMPFFAVGVVGVQLKRSPEAFAGLFWQLAALCFVIVVVTSAEGDATLLSASSVSTGLIVVGLIGIFCAYCVGWRLPHMPFLSNGLAHIGLLSFSWYLLHENLGFLLLEALNPALPYWLSVIIAMGMTYAAAAMFSKLFEWRFRKTAEAWFMAALRLFTARLPKKMGESLI</sequence>
<keyword evidence="1" id="KW-1133">Transmembrane helix</keyword>
<keyword evidence="4" id="KW-1185">Reference proteome</keyword>
<dbReference type="EMBL" id="BSNI01000001">
    <property type="protein sequence ID" value="GLQ16107.1"/>
    <property type="molecule type" value="Genomic_DNA"/>
</dbReference>
<comment type="caution">
    <text evidence="3">The sequence shown here is derived from an EMBL/GenBank/DDBJ whole genome shotgun (WGS) entry which is preliminary data.</text>
</comment>
<feature type="transmembrane region" description="Helical" evidence="1">
    <location>
        <begin position="64"/>
        <end position="83"/>
    </location>
</feature>
<feature type="transmembrane region" description="Helical" evidence="1">
    <location>
        <begin position="277"/>
        <end position="297"/>
    </location>
</feature>
<gene>
    <name evidence="3" type="ORF">GCM10007879_03560</name>
</gene>
<feature type="transmembrane region" description="Helical" evidence="1">
    <location>
        <begin position="338"/>
        <end position="358"/>
    </location>
</feature>
<dbReference type="Proteomes" id="UP001161405">
    <property type="component" value="Unassembled WGS sequence"/>
</dbReference>
<reference evidence="3" key="1">
    <citation type="journal article" date="2014" name="Int. J. Syst. Evol. Microbiol.">
        <title>Complete genome of a new Firmicutes species belonging to the dominant human colonic microbiota ('Ruminococcus bicirculans') reveals two chromosomes and a selective capacity to utilize plant glucans.</title>
        <authorList>
            <consortium name="NISC Comparative Sequencing Program"/>
            <person name="Wegmann U."/>
            <person name="Louis P."/>
            <person name="Goesmann A."/>
            <person name="Henrissat B."/>
            <person name="Duncan S.H."/>
            <person name="Flint H.J."/>
        </authorList>
    </citation>
    <scope>NUCLEOTIDE SEQUENCE</scope>
    <source>
        <strain evidence="3">NBRC 107169</strain>
    </source>
</reference>
<dbReference type="Pfam" id="PF01757">
    <property type="entry name" value="Acyl_transf_3"/>
    <property type="match status" value="1"/>
</dbReference>
<feature type="transmembrane region" description="Helical" evidence="1">
    <location>
        <begin position="103"/>
        <end position="123"/>
    </location>
</feature>
<dbReference type="InterPro" id="IPR050879">
    <property type="entry name" value="Acyltransferase_3"/>
</dbReference>
<feature type="transmembrane region" description="Helical" evidence="1">
    <location>
        <begin position="245"/>
        <end position="265"/>
    </location>
</feature>
<feature type="transmembrane region" description="Helical" evidence="1">
    <location>
        <begin position="220"/>
        <end position="238"/>
    </location>
</feature>
<dbReference type="InterPro" id="IPR002656">
    <property type="entry name" value="Acyl_transf_3_dom"/>
</dbReference>
<keyword evidence="1" id="KW-0472">Membrane</keyword>
<accession>A0ABQ5ULW4</accession>
<protein>
    <recommendedName>
        <fullName evidence="2">Acyltransferase 3 domain-containing protein</fullName>
    </recommendedName>
</protein>
<evidence type="ECO:0000313" key="4">
    <source>
        <dbReference type="Proteomes" id="UP001161405"/>
    </source>
</evidence>
<evidence type="ECO:0000259" key="2">
    <source>
        <dbReference type="Pfam" id="PF01757"/>
    </source>
</evidence>